<dbReference type="Pfam" id="PF03323">
    <property type="entry name" value="GerA"/>
    <property type="match status" value="1"/>
</dbReference>
<evidence type="ECO:0000256" key="4">
    <source>
        <dbReference type="PIRNR" id="PIRNR005690"/>
    </source>
</evidence>
<comment type="similarity">
    <text evidence="2 4">Belongs to the GerABKA family.</text>
</comment>
<keyword evidence="8" id="KW-1185">Reference proteome</keyword>
<dbReference type="InterPro" id="IPR050768">
    <property type="entry name" value="UPF0353/GerABKA_families"/>
</dbReference>
<comment type="caution">
    <text evidence="7">The sequence shown here is derived from an EMBL/GenBank/DDBJ whole genome shotgun (WGS) entry which is preliminary data.</text>
</comment>
<keyword evidence="6" id="KW-1133">Transmembrane helix</keyword>
<feature type="region of interest" description="Disordered" evidence="5">
    <location>
        <begin position="1"/>
        <end position="27"/>
    </location>
</feature>
<keyword evidence="6" id="KW-0812">Transmembrane</keyword>
<proteinExistence type="inferred from homology"/>
<feature type="compositionally biased region" description="Polar residues" evidence="5">
    <location>
        <begin position="14"/>
        <end position="27"/>
    </location>
</feature>
<protein>
    <submittedName>
        <fullName evidence="7">Spore germination protein</fullName>
    </submittedName>
</protein>
<feature type="transmembrane region" description="Helical" evidence="6">
    <location>
        <begin position="307"/>
        <end position="329"/>
    </location>
</feature>
<keyword evidence="3 4" id="KW-0472">Membrane</keyword>
<dbReference type="EMBL" id="BAAADM010000015">
    <property type="protein sequence ID" value="GAA0432272.1"/>
    <property type="molecule type" value="Genomic_DNA"/>
</dbReference>
<dbReference type="PANTHER" id="PTHR22550:SF5">
    <property type="entry name" value="LEUCINE ZIPPER PROTEIN 4"/>
    <property type="match status" value="1"/>
</dbReference>
<evidence type="ECO:0000256" key="1">
    <source>
        <dbReference type="ARBA" id="ARBA00004141"/>
    </source>
</evidence>
<evidence type="ECO:0000313" key="8">
    <source>
        <dbReference type="Proteomes" id="UP001501459"/>
    </source>
</evidence>
<reference evidence="7 8" key="1">
    <citation type="journal article" date="2019" name="Int. J. Syst. Evol. Microbiol.">
        <title>The Global Catalogue of Microorganisms (GCM) 10K type strain sequencing project: providing services to taxonomists for standard genome sequencing and annotation.</title>
        <authorList>
            <consortium name="The Broad Institute Genomics Platform"/>
            <consortium name="The Broad Institute Genome Sequencing Center for Infectious Disease"/>
            <person name="Wu L."/>
            <person name="Ma J."/>
        </authorList>
    </citation>
    <scope>NUCLEOTIDE SEQUENCE [LARGE SCALE GENOMIC DNA]</scope>
    <source>
        <strain evidence="7 8">JCM 12149</strain>
    </source>
</reference>
<evidence type="ECO:0000256" key="2">
    <source>
        <dbReference type="ARBA" id="ARBA00005278"/>
    </source>
</evidence>
<accession>A0ABN0Z4G9</accession>
<dbReference type="PIRSF" id="PIRSF005690">
    <property type="entry name" value="GerBA"/>
    <property type="match status" value="1"/>
</dbReference>
<dbReference type="InterPro" id="IPR004995">
    <property type="entry name" value="Spore_Ger"/>
</dbReference>
<dbReference type="Proteomes" id="UP001501459">
    <property type="component" value="Unassembled WGS sequence"/>
</dbReference>
<evidence type="ECO:0000256" key="5">
    <source>
        <dbReference type="SAM" id="MobiDB-lite"/>
    </source>
</evidence>
<feature type="transmembrane region" description="Helical" evidence="6">
    <location>
        <begin position="405"/>
        <end position="423"/>
    </location>
</feature>
<dbReference type="RefSeq" id="WP_343751083.1">
    <property type="nucleotide sequence ID" value="NZ_BAAADM010000015.1"/>
</dbReference>
<organism evidence="7 8">
    <name type="scientific">Lentibacillus halophilus</name>
    <dbReference type="NCBI Taxonomy" id="295065"/>
    <lineage>
        <taxon>Bacteria</taxon>
        <taxon>Bacillati</taxon>
        <taxon>Bacillota</taxon>
        <taxon>Bacilli</taxon>
        <taxon>Bacillales</taxon>
        <taxon>Bacillaceae</taxon>
        <taxon>Lentibacillus</taxon>
    </lineage>
</organism>
<evidence type="ECO:0000313" key="7">
    <source>
        <dbReference type="EMBL" id="GAA0432272.1"/>
    </source>
</evidence>
<name>A0ABN0Z4G9_9BACI</name>
<evidence type="ECO:0000256" key="6">
    <source>
        <dbReference type="SAM" id="Phobius"/>
    </source>
</evidence>
<feature type="transmembrane region" description="Helical" evidence="6">
    <location>
        <begin position="435"/>
        <end position="458"/>
    </location>
</feature>
<gene>
    <name evidence="7" type="ORF">GCM10008983_06040</name>
</gene>
<dbReference type="PANTHER" id="PTHR22550">
    <property type="entry name" value="SPORE GERMINATION PROTEIN"/>
    <property type="match status" value="1"/>
</dbReference>
<sequence>MWRKWRKKEKKNKQSTLKQSNQEQEPLYNNITDNENQLRSIYENCSDVIVHPFTIGGKHQAILLYIDGLSNTEEIDDSVLSPLMKATDSDQEQQVDTLIKNTVAVADTNEATTFSDCVQAVSAGKPVVLADNSSTGFSLGLSKWEKRSVESPDAEKVIRGPREGFVETLTVNTSMLRRKIRSPKLKMQSMEIGHYTKTSVSIAYVEGLVDKTLIEEVTNRLNRIDVDGVLESGVIEEFIEDDPSSPFPQTLATERPDTVTANLLEGRVSILVDGTPFSLVVPTTLYSLLQSNEDYYRRYIMATATRWLRYLFLVMSLLFPALYVAVLTYHQEMIPTSLLISMAASREQVPFPALVEVLIMEITFEALREAGVRLPKQVGSAVSIVGALVIGEAAVSAGIVSAPMVIVVAITGIASFTIPRYSVAFTIRMLRFPMIFLSGTLGLLGIMLGIIIIIVHLATLRSFGVPYLSPMAPMHFSEIKDVLVRSPWWKLNKRPRLTGKYDKYRQSSGQKPGPIRGKE</sequence>
<evidence type="ECO:0000256" key="3">
    <source>
        <dbReference type="ARBA" id="ARBA00023136"/>
    </source>
</evidence>
<feature type="compositionally biased region" description="Basic residues" evidence="5">
    <location>
        <begin position="1"/>
        <end position="13"/>
    </location>
</feature>
<comment type="subcellular location">
    <subcellularLocation>
        <location evidence="4">Cell membrane</location>
    </subcellularLocation>
    <subcellularLocation>
        <location evidence="1">Membrane</location>
        <topology evidence="1">Multi-pass membrane protein</topology>
    </subcellularLocation>
</comment>